<organism evidence="1 2">
    <name type="scientific">Papilio xuthus</name>
    <name type="common">Asian swallowtail butterfly</name>
    <dbReference type="NCBI Taxonomy" id="66420"/>
    <lineage>
        <taxon>Eukaryota</taxon>
        <taxon>Metazoa</taxon>
        <taxon>Ecdysozoa</taxon>
        <taxon>Arthropoda</taxon>
        <taxon>Hexapoda</taxon>
        <taxon>Insecta</taxon>
        <taxon>Pterygota</taxon>
        <taxon>Neoptera</taxon>
        <taxon>Endopterygota</taxon>
        <taxon>Lepidoptera</taxon>
        <taxon>Glossata</taxon>
        <taxon>Ditrysia</taxon>
        <taxon>Papilionoidea</taxon>
        <taxon>Papilionidae</taxon>
        <taxon>Papilioninae</taxon>
        <taxon>Papilio</taxon>
    </lineage>
</organism>
<gene>
    <name evidence="1" type="ORF">RR46_05335</name>
</gene>
<name>A0A194Q7V3_PAPXU</name>
<evidence type="ECO:0000313" key="2">
    <source>
        <dbReference type="Proteomes" id="UP000053268"/>
    </source>
</evidence>
<keyword evidence="2" id="KW-1185">Reference proteome</keyword>
<dbReference type="EMBL" id="KQ459439">
    <property type="protein sequence ID" value="KPJ01070.1"/>
    <property type="molecule type" value="Genomic_DNA"/>
</dbReference>
<reference evidence="1 2" key="1">
    <citation type="journal article" date="2015" name="Nat. Commun.">
        <title>Outbred genome sequencing and CRISPR/Cas9 gene editing in butterflies.</title>
        <authorList>
            <person name="Li X."/>
            <person name="Fan D."/>
            <person name="Zhang W."/>
            <person name="Liu G."/>
            <person name="Zhang L."/>
            <person name="Zhao L."/>
            <person name="Fang X."/>
            <person name="Chen L."/>
            <person name="Dong Y."/>
            <person name="Chen Y."/>
            <person name="Ding Y."/>
            <person name="Zhao R."/>
            <person name="Feng M."/>
            <person name="Zhu Y."/>
            <person name="Feng Y."/>
            <person name="Jiang X."/>
            <person name="Zhu D."/>
            <person name="Xiang H."/>
            <person name="Feng X."/>
            <person name="Li S."/>
            <person name="Wang J."/>
            <person name="Zhang G."/>
            <person name="Kronforst M.R."/>
            <person name="Wang W."/>
        </authorList>
    </citation>
    <scope>NUCLEOTIDE SEQUENCE [LARGE SCALE GENOMIC DNA]</scope>
    <source>
        <strain evidence="1">Ya'a_city_454_Px</strain>
        <tissue evidence="1">Whole body</tissue>
    </source>
</reference>
<evidence type="ECO:0000313" key="1">
    <source>
        <dbReference type="EMBL" id="KPJ01070.1"/>
    </source>
</evidence>
<dbReference type="Pfam" id="PF09741">
    <property type="entry name" value="DUF2045"/>
    <property type="match status" value="1"/>
</dbReference>
<proteinExistence type="predicted"/>
<dbReference type="Proteomes" id="UP000053268">
    <property type="component" value="Unassembled WGS sequence"/>
</dbReference>
<dbReference type="InterPro" id="IPR019141">
    <property type="entry name" value="DUF2045"/>
</dbReference>
<accession>A0A194Q7V3</accession>
<dbReference type="AlphaFoldDB" id="A0A194Q7V3"/>
<protein>
    <submittedName>
        <fullName evidence="1">Uncharacterized protein KIAA0930-like</fullName>
    </submittedName>
</protein>
<sequence length="160" mass="17508">MTLDYSYNYVKRNTDGARRLTGMSCVRAGAVRASIASHPLGDNLNCSIENRIHPDESKNPGGVEAASRLRLVFCDMVVRDGEMVCVELVARGRGAAACAVIFLGSIRYDALTGVYDARYLLRLVTIASFVEIHLQLICYTVAQSDLLCRCVPHAASPELR</sequence>